<evidence type="ECO:0000313" key="1">
    <source>
        <dbReference type="EMBL" id="MDO6123831.1"/>
    </source>
</evidence>
<gene>
    <name evidence="1" type="ORF">GB928_021770</name>
</gene>
<dbReference type="Proteomes" id="UP001177080">
    <property type="component" value="Unassembled WGS sequence"/>
</dbReference>
<accession>A0ABT8XKQ3</accession>
<sequence>MIASASDNAAKQKDGVFQVIRFSPEMLEDLQGTASKAVPDLYRLETDARVSCSERNFSFSLVFDWPHHARNSQRIAFLSHAIPVHVRTGH</sequence>
<proteinExistence type="predicted"/>
<dbReference type="EMBL" id="WHSC02000009">
    <property type="protein sequence ID" value="MDO6123831.1"/>
    <property type="molecule type" value="Genomic_DNA"/>
</dbReference>
<evidence type="ECO:0000313" key="2">
    <source>
        <dbReference type="Proteomes" id="UP001177080"/>
    </source>
</evidence>
<keyword evidence="2" id="KW-1185">Reference proteome</keyword>
<comment type="caution">
    <text evidence="1">The sequence shown here is derived from an EMBL/GenBank/DDBJ whole genome shotgun (WGS) entry which is preliminary data.</text>
</comment>
<dbReference type="RefSeq" id="WP_244759752.1">
    <property type="nucleotide sequence ID" value="NZ_JALJCJ010000001.1"/>
</dbReference>
<reference evidence="1" key="1">
    <citation type="submission" date="2022-04" db="EMBL/GenBank/DDBJ databases">
        <title>Shinella lacus sp. nov., a novel member of the genus Shinella from water.</title>
        <authorList>
            <person name="Deng Y."/>
        </authorList>
    </citation>
    <scope>NUCLEOTIDE SEQUENCE</scope>
    <source>
        <strain evidence="1">JCM 31239</strain>
    </source>
</reference>
<name>A0ABT8XKQ3_9HYPH</name>
<protein>
    <submittedName>
        <fullName evidence="1">Uncharacterized protein</fullName>
    </submittedName>
</protein>
<organism evidence="1 2">
    <name type="scientific">Shinella curvata</name>
    <dbReference type="NCBI Taxonomy" id="1817964"/>
    <lineage>
        <taxon>Bacteria</taxon>
        <taxon>Pseudomonadati</taxon>
        <taxon>Pseudomonadota</taxon>
        <taxon>Alphaproteobacteria</taxon>
        <taxon>Hyphomicrobiales</taxon>
        <taxon>Rhizobiaceae</taxon>
        <taxon>Shinella</taxon>
    </lineage>
</organism>